<evidence type="ECO:0000259" key="2">
    <source>
        <dbReference type="PROSITE" id="PS51740"/>
    </source>
</evidence>
<dbReference type="Proteomes" id="UP000787635">
    <property type="component" value="Unassembled WGS sequence"/>
</dbReference>
<dbReference type="NCBIfam" id="TIGR01439">
    <property type="entry name" value="lp_hng_hel_AbrB"/>
    <property type="match status" value="1"/>
</dbReference>
<feature type="domain" description="SpoVT-AbrB" evidence="2">
    <location>
        <begin position="1"/>
        <end position="45"/>
    </location>
</feature>
<dbReference type="Gene3D" id="2.10.260.10">
    <property type="match status" value="1"/>
</dbReference>
<gene>
    <name evidence="3" type="ORF">HEQ75_02925</name>
</gene>
<sequence length="78" mass="8489">MTTLTSKGQVTIPKRVRDHLRLEPGSQVVFDLASDGHVVISRADAPPAKGNRFQRFRGVAGPGLSTDEIMALMRGEED</sequence>
<proteinExistence type="predicted"/>
<organism evidence="3 4">
    <name type="scientific">Falsiroseomonas selenitidurans</name>
    <dbReference type="NCBI Taxonomy" id="2716335"/>
    <lineage>
        <taxon>Bacteria</taxon>
        <taxon>Pseudomonadati</taxon>
        <taxon>Pseudomonadota</taxon>
        <taxon>Alphaproteobacteria</taxon>
        <taxon>Acetobacterales</taxon>
        <taxon>Roseomonadaceae</taxon>
        <taxon>Falsiroseomonas</taxon>
    </lineage>
</organism>
<dbReference type="RefSeq" id="WP_168027431.1">
    <property type="nucleotide sequence ID" value="NZ_JAAVNE010000003.1"/>
</dbReference>
<dbReference type="Pfam" id="PF04014">
    <property type="entry name" value="MazE_antitoxin"/>
    <property type="match status" value="1"/>
</dbReference>
<keyword evidence="4" id="KW-1185">Reference proteome</keyword>
<evidence type="ECO:0000256" key="1">
    <source>
        <dbReference type="PROSITE-ProRule" id="PRU01076"/>
    </source>
</evidence>
<protein>
    <submittedName>
        <fullName evidence="3">AbrB/MazE/SpoVT family DNA-binding domain-containing protein</fullName>
    </submittedName>
</protein>
<dbReference type="PROSITE" id="PS51740">
    <property type="entry name" value="SPOVT_ABRB"/>
    <property type="match status" value="1"/>
</dbReference>
<dbReference type="GO" id="GO:0003677">
    <property type="term" value="F:DNA binding"/>
    <property type="evidence" value="ECO:0007669"/>
    <property type="project" value="UniProtKB-KW"/>
</dbReference>
<comment type="caution">
    <text evidence="3">The sequence shown here is derived from an EMBL/GenBank/DDBJ whole genome shotgun (WGS) entry which is preliminary data.</text>
</comment>
<dbReference type="InterPro" id="IPR007159">
    <property type="entry name" value="SpoVT-AbrB_dom"/>
</dbReference>
<dbReference type="SUPFAM" id="SSF89447">
    <property type="entry name" value="AbrB/MazE/MraZ-like"/>
    <property type="match status" value="1"/>
</dbReference>
<name>A0ABX1DY44_9PROT</name>
<keyword evidence="1 3" id="KW-0238">DNA-binding</keyword>
<accession>A0ABX1DY44</accession>
<dbReference type="InterPro" id="IPR037914">
    <property type="entry name" value="SpoVT-AbrB_sf"/>
</dbReference>
<evidence type="ECO:0000313" key="3">
    <source>
        <dbReference type="EMBL" id="NKC29801.1"/>
    </source>
</evidence>
<dbReference type="SMART" id="SM00966">
    <property type="entry name" value="SpoVT_AbrB"/>
    <property type="match status" value="1"/>
</dbReference>
<reference evidence="3 4" key="1">
    <citation type="submission" date="2020-03" db="EMBL/GenBank/DDBJ databases">
        <title>Roseomonas selenitidurans sp. nov. isolated from urban soil.</title>
        <authorList>
            <person name="Liu H."/>
        </authorList>
    </citation>
    <scope>NUCLEOTIDE SEQUENCE [LARGE SCALE GENOMIC DNA]</scope>
    <source>
        <strain evidence="3 4">BU-1</strain>
    </source>
</reference>
<dbReference type="EMBL" id="JAAVNE010000003">
    <property type="protein sequence ID" value="NKC29801.1"/>
    <property type="molecule type" value="Genomic_DNA"/>
</dbReference>
<evidence type="ECO:0000313" key="4">
    <source>
        <dbReference type="Proteomes" id="UP000787635"/>
    </source>
</evidence>